<comment type="caution">
    <text evidence="2">The sequence shown here is derived from an EMBL/GenBank/DDBJ whole genome shotgun (WGS) entry which is preliminary data.</text>
</comment>
<dbReference type="PANTHER" id="PTHR42815:SF2">
    <property type="entry name" value="FAD-BINDING, PUTATIVE (AFU_ORTHOLOGUE AFUA_6G07600)-RELATED"/>
    <property type="match status" value="1"/>
</dbReference>
<evidence type="ECO:0000259" key="1">
    <source>
        <dbReference type="Pfam" id="PF01243"/>
    </source>
</evidence>
<dbReference type="AlphaFoldDB" id="G6EFK7"/>
<protein>
    <submittedName>
        <fullName evidence="2">Pyridoxamine 5'-phosphate oxidase-related, FMN-binding protein</fullName>
    </submittedName>
</protein>
<proteinExistence type="predicted"/>
<dbReference type="Pfam" id="PF01243">
    <property type="entry name" value="PNPOx_N"/>
    <property type="match status" value="1"/>
</dbReference>
<dbReference type="EMBL" id="AGFM01000050">
    <property type="protein sequence ID" value="EHJ59915.1"/>
    <property type="molecule type" value="Genomic_DNA"/>
</dbReference>
<dbReference type="RefSeq" id="WP_007014036.1">
    <property type="nucleotide sequence ID" value="NZ_AGFM01000050.1"/>
</dbReference>
<feature type="domain" description="Pyridoxamine 5'-phosphate oxidase N-terminal" evidence="1">
    <location>
        <begin position="42"/>
        <end position="136"/>
    </location>
</feature>
<evidence type="ECO:0000313" key="3">
    <source>
        <dbReference type="Proteomes" id="UP000004030"/>
    </source>
</evidence>
<dbReference type="KEGG" id="npn:JI59_19945"/>
<dbReference type="Gene3D" id="2.30.110.10">
    <property type="entry name" value="Electron Transport, Fmn-binding Protein, Chain A"/>
    <property type="match status" value="1"/>
</dbReference>
<name>G6EFK7_9SPHN</name>
<dbReference type="SUPFAM" id="SSF50475">
    <property type="entry name" value="FMN-binding split barrel"/>
    <property type="match status" value="1"/>
</dbReference>
<organism evidence="2 3">
    <name type="scientific">Novosphingobium pentaromativorans US6-1</name>
    <dbReference type="NCBI Taxonomy" id="1088721"/>
    <lineage>
        <taxon>Bacteria</taxon>
        <taxon>Pseudomonadati</taxon>
        <taxon>Pseudomonadota</taxon>
        <taxon>Alphaproteobacteria</taxon>
        <taxon>Sphingomonadales</taxon>
        <taxon>Sphingomonadaceae</taxon>
        <taxon>Novosphingobium</taxon>
    </lineage>
</organism>
<dbReference type="PATRIC" id="fig|1088721.7.peg.4325"/>
<dbReference type="eggNOG" id="COG3576">
    <property type="taxonomic scope" value="Bacteria"/>
</dbReference>
<reference evidence="2 3" key="1">
    <citation type="journal article" date="2012" name="J. Bacteriol.">
        <title>Genome sequence of benzo(a)pyrene-degrading bacterium Novosphingobium pentaromativorans US6-1.</title>
        <authorList>
            <person name="Luo Y.R."/>
            <person name="Kang S.G."/>
            <person name="Kim S.J."/>
            <person name="Kim M.R."/>
            <person name="Li N."/>
            <person name="Lee J.H."/>
            <person name="Kwon K.K."/>
        </authorList>
    </citation>
    <scope>NUCLEOTIDE SEQUENCE [LARGE SCALE GENOMIC DNA]</scope>
    <source>
        <strain evidence="2 3">US6-1</strain>
    </source>
</reference>
<sequence length="221" mass="24898">MITPDEFYTQDQRKLQQQFESEALADTVVAAIVRDEIEVPQAQFIESRDFFFLSTVSDEGEPTVSYKGGATGFVKVLDSKTLMFPNYDGNGMFKSMGNILSRPKIGMLFIDFETPNRVRVQGSATLSFEDDDLGYFPGATLVVRVDVSTCFLNCARYIHKHYRHAQSPYIPSDDGSQPHPSWKRIDVVQASLPEGARKRTREEGGTITFEDYVERLQAGES</sequence>
<gene>
    <name evidence="2" type="ORF">NSU_3128</name>
</gene>
<dbReference type="InterPro" id="IPR012349">
    <property type="entry name" value="Split_barrel_FMN-bd"/>
</dbReference>
<dbReference type="OrthoDB" id="9790331at2"/>
<accession>G6EFK7</accession>
<evidence type="ECO:0000313" key="2">
    <source>
        <dbReference type="EMBL" id="EHJ59915.1"/>
    </source>
</evidence>
<dbReference type="Proteomes" id="UP000004030">
    <property type="component" value="Unassembled WGS sequence"/>
</dbReference>
<keyword evidence="3" id="KW-1185">Reference proteome</keyword>
<dbReference type="PANTHER" id="PTHR42815">
    <property type="entry name" value="FAD-BINDING, PUTATIVE (AFU_ORTHOLOGUE AFUA_6G07600)-RELATED"/>
    <property type="match status" value="1"/>
</dbReference>
<dbReference type="InterPro" id="IPR011576">
    <property type="entry name" value="Pyridox_Oxase_N"/>
</dbReference>